<accession>A0AAU7CIZ1</accession>
<proteinExistence type="predicted"/>
<reference evidence="1" key="1">
    <citation type="submission" date="2024-05" db="EMBL/GenBank/DDBJ databases">
        <title>Planctomycetes of the genus Singulisphaera possess chitinolytic capabilities.</title>
        <authorList>
            <person name="Ivanova A."/>
        </authorList>
    </citation>
    <scope>NUCLEOTIDE SEQUENCE</scope>
    <source>
        <strain evidence="1">Ch08T</strain>
    </source>
</reference>
<evidence type="ECO:0000313" key="1">
    <source>
        <dbReference type="EMBL" id="XBH05234.1"/>
    </source>
</evidence>
<dbReference type="AlphaFoldDB" id="A0AAU7CIZ1"/>
<organism evidence="1">
    <name type="scientific">Singulisphaera sp. Ch08</name>
    <dbReference type="NCBI Taxonomy" id="3120278"/>
    <lineage>
        <taxon>Bacteria</taxon>
        <taxon>Pseudomonadati</taxon>
        <taxon>Planctomycetota</taxon>
        <taxon>Planctomycetia</taxon>
        <taxon>Isosphaerales</taxon>
        <taxon>Isosphaeraceae</taxon>
        <taxon>Singulisphaera</taxon>
    </lineage>
</organism>
<dbReference type="Gene3D" id="2.60.120.560">
    <property type="entry name" value="Exo-inulinase, domain 1"/>
    <property type="match status" value="1"/>
</dbReference>
<protein>
    <submittedName>
        <fullName evidence="1">Uncharacterized protein</fullName>
    </submittedName>
</protein>
<dbReference type="RefSeq" id="WP_406698042.1">
    <property type="nucleotide sequence ID" value="NZ_CP155447.1"/>
</dbReference>
<dbReference type="EMBL" id="CP155447">
    <property type="protein sequence ID" value="XBH05234.1"/>
    <property type="molecule type" value="Genomic_DNA"/>
</dbReference>
<sequence length="82" mass="9543">MIRSIPGTIRPLDWHEVKISLRGQRIHIELDDRELFACTDNYSQKGDVSLYFSNSSGRFRNIKVTAPDGTVLWERPRDLPEK</sequence>
<name>A0AAU7CIZ1_9BACT</name>
<gene>
    <name evidence="1" type="ORF">V5E97_04230</name>
</gene>